<dbReference type="Proteomes" id="UP001345219">
    <property type="component" value="Chromosome 14"/>
</dbReference>
<accession>A0AAN7L407</accession>
<dbReference type="AlphaFoldDB" id="A0AAN7L407"/>
<gene>
    <name evidence="2" type="ORF">SAY87_017571</name>
</gene>
<name>A0AAN7L407_9MYRT</name>
<keyword evidence="3" id="KW-1185">Reference proteome</keyword>
<feature type="region of interest" description="Disordered" evidence="1">
    <location>
        <begin position="54"/>
        <end position="108"/>
    </location>
</feature>
<evidence type="ECO:0000313" key="3">
    <source>
        <dbReference type="Proteomes" id="UP001345219"/>
    </source>
</evidence>
<dbReference type="EMBL" id="JAXIOK010000002">
    <property type="protein sequence ID" value="KAK4777384.1"/>
    <property type="molecule type" value="Genomic_DNA"/>
</dbReference>
<proteinExistence type="predicted"/>
<feature type="compositionally biased region" description="Basic and acidic residues" evidence="1">
    <location>
        <begin position="55"/>
        <end position="88"/>
    </location>
</feature>
<evidence type="ECO:0000313" key="2">
    <source>
        <dbReference type="EMBL" id="KAK4777384.1"/>
    </source>
</evidence>
<organism evidence="2 3">
    <name type="scientific">Trapa incisa</name>
    <dbReference type="NCBI Taxonomy" id="236973"/>
    <lineage>
        <taxon>Eukaryota</taxon>
        <taxon>Viridiplantae</taxon>
        <taxon>Streptophyta</taxon>
        <taxon>Embryophyta</taxon>
        <taxon>Tracheophyta</taxon>
        <taxon>Spermatophyta</taxon>
        <taxon>Magnoliopsida</taxon>
        <taxon>eudicotyledons</taxon>
        <taxon>Gunneridae</taxon>
        <taxon>Pentapetalae</taxon>
        <taxon>rosids</taxon>
        <taxon>malvids</taxon>
        <taxon>Myrtales</taxon>
        <taxon>Lythraceae</taxon>
        <taxon>Trapa</taxon>
    </lineage>
</organism>
<evidence type="ECO:0000256" key="1">
    <source>
        <dbReference type="SAM" id="MobiDB-lite"/>
    </source>
</evidence>
<comment type="caution">
    <text evidence="2">The sequence shown here is derived from an EMBL/GenBank/DDBJ whole genome shotgun (WGS) entry which is preliminary data.</text>
</comment>
<sequence>MKVIHFFDITVIRQPVGAVHGVDFRRLHRVKSRTQKLASSVEDTGQEHLMYLQRTSEEKEGLRLGDRGGQRAPDRKEASGDGSGDTRQKGAKMVMEGRRKDSSSLCVA</sequence>
<reference evidence="2 3" key="1">
    <citation type="journal article" date="2023" name="Hortic Res">
        <title>Pangenome of water caltrop reveals structural variations and asymmetric subgenome divergence after allopolyploidization.</title>
        <authorList>
            <person name="Zhang X."/>
            <person name="Chen Y."/>
            <person name="Wang L."/>
            <person name="Yuan Y."/>
            <person name="Fang M."/>
            <person name="Shi L."/>
            <person name="Lu R."/>
            <person name="Comes H.P."/>
            <person name="Ma Y."/>
            <person name="Chen Y."/>
            <person name="Huang G."/>
            <person name="Zhou Y."/>
            <person name="Zheng Z."/>
            <person name="Qiu Y."/>
        </authorList>
    </citation>
    <scope>NUCLEOTIDE SEQUENCE [LARGE SCALE GENOMIC DNA]</scope>
    <source>
        <tissue evidence="2">Roots</tissue>
    </source>
</reference>
<protein>
    <submittedName>
        <fullName evidence="2">Uncharacterized protein</fullName>
    </submittedName>
</protein>